<sequence length="144" mass="15250">MTAETIAIASDHAGYDLKASLKEMLEGEGRTVLDLGADGRESVDYPDFADAIAAALKDGRAQRGVLICGTGIGISIAANRHRHVRAALCHDITTARLSRQHNDANVLVLGARTTGIEVARDCTATFLATPYEGGRHARRVAKLG</sequence>
<evidence type="ECO:0000313" key="3">
    <source>
        <dbReference type="EMBL" id="MFC7332190.1"/>
    </source>
</evidence>
<dbReference type="Pfam" id="PF02502">
    <property type="entry name" value="LacAB_rpiB"/>
    <property type="match status" value="1"/>
</dbReference>
<evidence type="ECO:0000256" key="1">
    <source>
        <dbReference type="ARBA" id="ARBA00008754"/>
    </source>
</evidence>
<dbReference type="EC" id="5.3.1.6" evidence="3"/>
<name>A0ABW2KT41_9PROT</name>
<proteinExistence type="inferred from homology"/>
<organism evidence="3 4">
    <name type="scientific">Rhodocista pekingensis</name>
    <dbReference type="NCBI Taxonomy" id="201185"/>
    <lineage>
        <taxon>Bacteria</taxon>
        <taxon>Pseudomonadati</taxon>
        <taxon>Pseudomonadota</taxon>
        <taxon>Alphaproteobacteria</taxon>
        <taxon>Rhodospirillales</taxon>
        <taxon>Azospirillaceae</taxon>
        <taxon>Rhodocista</taxon>
    </lineage>
</organism>
<dbReference type="NCBIfam" id="NF004051">
    <property type="entry name" value="PRK05571.1"/>
    <property type="match status" value="1"/>
</dbReference>
<dbReference type="EMBL" id="JBHTCM010000004">
    <property type="protein sequence ID" value="MFC7332190.1"/>
    <property type="molecule type" value="Genomic_DNA"/>
</dbReference>
<dbReference type="NCBIfam" id="TIGR00689">
    <property type="entry name" value="rpiB_lacA_lacB"/>
    <property type="match status" value="1"/>
</dbReference>
<dbReference type="GO" id="GO:0004751">
    <property type="term" value="F:ribose-5-phosphate isomerase activity"/>
    <property type="evidence" value="ECO:0007669"/>
    <property type="project" value="UniProtKB-EC"/>
</dbReference>
<dbReference type="PANTHER" id="PTHR30345:SF0">
    <property type="entry name" value="DNA DAMAGE-REPAIR_TOLERATION PROTEIN DRT102"/>
    <property type="match status" value="1"/>
</dbReference>
<dbReference type="NCBIfam" id="TIGR01120">
    <property type="entry name" value="rpiB"/>
    <property type="match status" value="1"/>
</dbReference>
<comment type="similarity">
    <text evidence="1">Belongs to the LacAB/RpiB family.</text>
</comment>
<keyword evidence="2 3" id="KW-0413">Isomerase</keyword>
<evidence type="ECO:0000256" key="2">
    <source>
        <dbReference type="ARBA" id="ARBA00023235"/>
    </source>
</evidence>
<comment type="caution">
    <text evidence="3">The sequence shown here is derived from an EMBL/GenBank/DDBJ whole genome shotgun (WGS) entry which is preliminary data.</text>
</comment>
<accession>A0ABW2KT41</accession>
<dbReference type="InterPro" id="IPR036569">
    <property type="entry name" value="RpiB_LacA_LacB_sf"/>
</dbReference>
<dbReference type="SUPFAM" id="SSF89623">
    <property type="entry name" value="Ribose/Galactose isomerase RpiB/AlsB"/>
    <property type="match status" value="1"/>
</dbReference>
<protein>
    <submittedName>
        <fullName evidence="3">Ribose 5-phosphate isomerase B</fullName>
        <ecNumber evidence="3">5.3.1.6</ecNumber>
    </submittedName>
</protein>
<keyword evidence="4" id="KW-1185">Reference proteome</keyword>
<dbReference type="Proteomes" id="UP001596456">
    <property type="component" value="Unassembled WGS sequence"/>
</dbReference>
<dbReference type="PIRSF" id="PIRSF005384">
    <property type="entry name" value="RpiB_LacA_B"/>
    <property type="match status" value="1"/>
</dbReference>
<reference evidence="4" key="1">
    <citation type="journal article" date="2019" name="Int. J. Syst. Evol. Microbiol.">
        <title>The Global Catalogue of Microorganisms (GCM) 10K type strain sequencing project: providing services to taxonomists for standard genome sequencing and annotation.</title>
        <authorList>
            <consortium name="The Broad Institute Genomics Platform"/>
            <consortium name="The Broad Institute Genome Sequencing Center for Infectious Disease"/>
            <person name="Wu L."/>
            <person name="Ma J."/>
        </authorList>
    </citation>
    <scope>NUCLEOTIDE SEQUENCE [LARGE SCALE GENOMIC DNA]</scope>
    <source>
        <strain evidence="4">CGMCC 1.16275</strain>
    </source>
</reference>
<dbReference type="Gene3D" id="3.40.1400.10">
    <property type="entry name" value="Sugar-phosphate isomerase, RpiB/LacA/LacB"/>
    <property type="match status" value="1"/>
</dbReference>
<dbReference type="RefSeq" id="WP_377356432.1">
    <property type="nucleotide sequence ID" value="NZ_JBHTCM010000004.1"/>
</dbReference>
<gene>
    <name evidence="3" type="primary">rpiB</name>
    <name evidence="3" type="ORF">ACFQPS_03385</name>
</gene>
<dbReference type="InterPro" id="IPR003500">
    <property type="entry name" value="RpiB_LacA_LacB"/>
</dbReference>
<dbReference type="PANTHER" id="PTHR30345">
    <property type="entry name" value="RIBOSE-5-PHOSPHATE ISOMERASE B"/>
    <property type="match status" value="1"/>
</dbReference>
<dbReference type="InterPro" id="IPR004785">
    <property type="entry name" value="RpiB"/>
</dbReference>
<evidence type="ECO:0000313" key="4">
    <source>
        <dbReference type="Proteomes" id="UP001596456"/>
    </source>
</evidence>